<dbReference type="InterPro" id="IPR002938">
    <property type="entry name" value="FAD-bd"/>
</dbReference>
<dbReference type="SUPFAM" id="SSF51905">
    <property type="entry name" value="FAD/NAD(P)-binding domain"/>
    <property type="match status" value="1"/>
</dbReference>
<dbReference type="Pfam" id="PF01494">
    <property type="entry name" value="FAD_binding_3"/>
    <property type="match status" value="1"/>
</dbReference>
<dbReference type="PANTHER" id="PTHR43476">
    <property type="entry name" value="3-(3-HYDROXY-PHENYL)PROPIONATE/3-HYDROXYCINNAMIC ACID HYDROXYLASE"/>
    <property type="match status" value="1"/>
</dbReference>
<gene>
    <name evidence="3" type="ORF">DMA12_16865</name>
</gene>
<name>A0A428WMJ4_AMYBA</name>
<dbReference type="GO" id="GO:0071949">
    <property type="term" value="F:FAD binding"/>
    <property type="evidence" value="ECO:0007669"/>
    <property type="project" value="InterPro"/>
</dbReference>
<organism evidence="3 4">
    <name type="scientific">Amycolatopsis balhimycina DSM 5908</name>
    <dbReference type="NCBI Taxonomy" id="1081091"/>
    <lineage>
        <taxon>Bacteria</taxon>
        <taxon>Bacillati</taxon>
        <taxon>Actinomycetota</taxon>
        <taxon>Actinomycetes</taxon>
        <taxon>Pseudonocardiales</taxon>
        <taxon>Pseudonocardiaceae</taxon>
        <taxon>Amycolatopsis</taxon>
    </lineage>
</organism>
<evidence type="ECO:0000256" key="1">
    <source>
        <dbReference type="ARBA" id="ARBA00023002"/>
    </source>
</evidence>
<keyword evidence="4" id="KW-1185">Reference proteome</keyword>
<dbReference type="GO" id="GO:0008688">
    <property type="term" value="F:3-(3-hydroxyphenyl)propionate hydroxylase activity"/>
    <property type="evidence" value="ECO:0007669"/>
    <property type="project" value="TreeGrafter"/>
</dbReference>
<dbReference type="InterPro" id="IPR050631">
    <property type="entry name" value="PheA/TfdB_FAD_monoxygenase"/>
</dbReference>
<keyword evidence="1" id="KW-0560">Oxidoreductase</keyword>
<dbReference type="PANTHER" id="PTHR43476:SF3">
    <property type="entry name" value="FAD-BINDING MONOOXYGENASE"/>
    <property type="match status" value="1"/>
</dbReference>
<proteinExistence type="predicted"/>
<evidence type="ECO:0000313" key="4">
    <source>
        <dbReference type="Proteomes" id="UP000286716"/>
    </source>
</evidence>
<dbReference type="Gene3D" id="3.40.30.120">
    <property type="match status" value="1"/>
</dbReference>
<dbReference type="InterPro" id="IPR036188">
    <property type="entry name" value="FAD/NAD-bd_sf"/>
</dbReference>
<feature type="domain" description="FAD-binding" evidence="2">
    <location>
        <begin position="22"/>
        <end position="354"/>
    </location>
</feature>
<comment type="caution">
    <text evidence="3">The sequence shown here is derived from an EMBL/GenBank/DDBJ whole genome shotgun (WGS) entry which is preliminary data.</text>
</comment>
<dbReference type="Proteomes" id="UP000286716">
    <property type="component" value="Unassembled WGS sequence"/>
</dbReference>
<evidence type="ECO:0000259" key="2">
    <source>
        <dbReference type="Pfam" id="PF01494"/>
    </source>
</evidence>
<dbReference type="AlphaFoldDB" id="A0A428WMJ4"/>
<keyword evidence="3" id="KW-0503">Monooxygenase</keyword>
<accession>A0A428WMJ4</accession>
<reference evidence="3 4" key="1">
    <citation type="submission" date="2018-05" db="EMBL/GenBank/DDBJ databases">
        <title>Evolution of GPA BGCs.</title>
        <authorList>
            <person name="Waglechner N."/>
            <person name="Wright G.D."/>
        </authorList>
    </citation>
    <scope>NUCLEOTIDE SEQUENCE [LARGE SCALE GENOMIC DNA]</scope>
    <source>
        <strain evidence="3 4">DSM 5908</strain>
    </source>
</reference>
<dbReference type="EMBL" id="QHHU01000021">
    <property type="protein sequence ID" value="RSM44273.1"/>
    <property type="molecule type" value="Genomic_DNA"/>
</dbReference>
<protein>
    <submittedName>
        <fullName evidence="3">Monooxygenase</fullName>
    </submittedName>
</protein>
<dbReference type="Gene3D" id="3.50.50.60">
    <property type="entry name" value="FAD/NAD(P)-binding domain"/>
    <property type="match status" value="1"/>
</dbReference>
<evidence type="ECO:0000313" key="3">
    <source>
        <dbReference type="EMBL" id="RSM44273.1"/>
    </source>
</evidence>
<dbReference type="PRINTS" id="PR00420">
    <property type="entry name" value="RNGMNOXGNASE"/>
</dbReference>
<dbReference type="GO" id="GO:0019622">
    <property type="term" value="P:3-(3-hydroxy)phenylpropionate catabolic process"/>
    <property type="evidence" value="ECO:0007669"/>
    <property type="project" value="TreeGrafter"/>
</dbReference>
<dbReference type="Gene3D" id="3.30.70.2450">
    <property type="match status" value="1"/>
</dbReference>
<sequence>MRSPERETRLSEKGQRVGRQDSDVVVVGAGPVGMTAAALLAARGVRVTVLERRTRTSDEPKAISIDDESLRVYQWAGLADCILKIIVPGTGTRYYDATGRPVFQTRAAQPCRFGYPSKNPFAQPDLERELAAHLRARPNVTLHLGTAVTALAQDADGVELQTTRGPVRARFVLGCDGGRSTVREQLGIGMTGRSYGDAWLVADLLGDRHDERYGMHHGDPDRPHVIIPGRDGRCRYEFLLRPGEGEPGVRPDLGLVRRLLAPYREVTPAQVERLVTYRFHAVVADRWRVGGTFLLGDAAHMMPPFAGQGLNSGIRDAANLAWKITDVLAGRLAESALDTYETERRPHAEATVRLSERLGRIVMTTRPRLARHRDRLIGAAVETDAGRSFFEQMRFRPPHVYTDGLLSGPRELVGVTVGQPRVFDTGSRRIRLLDDALGPGWALVGVGVGPADVRRAAESVAVLSPSLVQVPVDDRMPAAGDFTALIDLDGRLDEEFAAYRGRLVLLRPDRFVAATWPAGQAPDLTALHLAARPATAAA</sequence>
<dbReference type="NCBIfam" id="NF004829">
    <property type="entry name" value="PRK06183.1-3"/>
    <property type="match status" value="1"/>
</dbReference>